<comment type="caution">
    <text evidence="1">The sequence shown here is derived from an EMBL/GenBank/DDBJ whole genome shotgun (WGS) entry which is preliminary data.</text>
</comment>
<organism evidence="1 2">
    <name type="scientific">Stylosanthes scabra</name>
    <dbReference type="NCBI Taxonomy" id="79078"/>
    <lineage>
        <taxon>Eukaryota</taxon>
        <taxon>Viridiplantae</taxon>
        <taxon>Streptophyta</taxon>
        <taxon>Embryophyta</taxon>
        <taxon>Tracheophyta</taxon>
        <taxon>Spermatophyta</taxon>
        <taxon>Magnoliopsida</taxon>
        <taxon>eudicotyledons</taxon>
        <taxon>Gunneridae</taxon>
        <taxon>Pentapetalae</taxon>
        <taxon>rosids</taxon>
        <taxon>fabids</taxon>
        <taxon>Fabales</taxon>
        <taxon>Fabaceae</taxon>
        <taxon>Papilionoideae</taxon>
        <taxon>50 kb inversion clade</taxon>
        <taxon>dalbergioids sensu lato</taxon>
        <taxon>Dalbergieae</taxon>
        <taxon>Pterocarpus clade</taxon>
        <taxon>Stylosanthes</taxon>
    </lineage>
</organism>
<dbReference type="Proteomes" id="UP001341840">
    <property type="component" value="Unassembled WGS sequence"/>
</dbReference>
<name>A0ABU6VE24_9FABA</name>
<reference evidence="1 2" key="1">
    <citation type="journal article" date="2023" name="Plants (Basel)">
        <title>Bridging the Gap: Combining Genomics and Transcriptomics Approaches to Understand Stylosanthes scabra, an Orphan Legume from the Brazilian Caatinga.</title>
        <authorList>
            <person name="Ferreira-Neto J.R.C."/>
            <person name="da Silva M.D."/>
            <person name="Binneck E."/>
            <person name="de Melo N.F."/>
            <person name="da Silva R.H."/>
            <person name="de Melo A.L.T.M."/>
            <person name="Pandolfi V."/>
            <person name="Bustamante F.O."/>
            <person name="Brasileiro-Vidal A.C."/>
            <person name="Benko-Iseppon A.M."/>
        </authorList>
    </citation>
    <scope>NUCLEOTIDE SEQUENCE [LARGE SCALE GENOMIC DNA]</scope>
    <source>
        <tissue evidence="1">Leaves</tissue>
    </source>
</reference>
<keyword evidence="2" id="KW-1185">Reference proteome</keyword>
<evidence type="ECO:0000313" key="1">
    <source>
        <dbReference type="EMBL" id="MED6171207.1"/>
    </source>
</evidence>
<protein>
    <submittedName>
        <fullName evidence="1">Uncharacterized protein</fullName>
    </submittedName>
</protein>
<proteinExistence type="predicted"/>
<sequence>MEVLKNEPVVSCVPHVFISRKNASAGTASITTSLAVIDSMIESGWWVSVKKHGGFEEDAIREVSERIHKDPWRYHLKCSEYGVMPLNVAETELLEKARKQVKNCAFALQAYMDSFIRGTHLANAKSIKKIALEEKFMYEQLRDFFRRAK</sequence>
<gene>
    <name evidence="1" type="ORF">PIB30_038635</name>
</gene>
<evidence type="ECO:0000313" key="2">
    <source>
        <dbReference type="Proteomes" id="UP001341840"/>
    </source>
</evidence>
<dbReference type="EMBL" id="JASCZI010151235">
    <property type="protein sequence ID" value="MED6171207.1"/>
    <property type="molecule type" value="Genomic_DNA"/>
</dbReference>
<accession>A0ABU6VE24</accession>